<proteinExistence type="predicted"/>
<feature type="chain" id="PRO_5045088271" description="DUF4468 domain-containing protein" evidence="1">
    <location>
        <begin position="25"/>
        <end position="204"/>
    </location>
</feature>
<dbReference type="EMBL" id="JAFLNL010000001">
    <property type="protein sequence ID" value="MBO0352758.1"/>
    <property type="molecule type" value="Genomic_DNA"/>
</dbReference>
<reference evidence="2 3" key="1">
    <citation type="submission" date="2021-03" db="EMBL/GenBank/DDBJ databases">
        <title>Muricauda lutimaris sp. nov. and Muricauda ruestringensis sp. nov, two marine members of the Flavobacteriaceae isolated from deep sea sediments of Western Pacific.</title>
        <authorList>
            <person name="Zhao S."/>
            <person name="Liu R."/>
        </authorList>
    </citation>
    <scope>NUCLEOTIDE SEQUENCE [LARGE SCALE GENOMIC DNA]</scope>
    <source>
        <strain evidence="2 3">BC31-1-A7</strain>
    </source>
</reference>
<organism evidence="2 3">
    <name type="scientific">Flagellimonas aurea</name>
    <dbReference type="NCBI Taxonomy" id="2915619"/>
    <lineage>
        <taxon>Bacteria</taxon>
        <taxon>Pseudomonadati</taxon>
        <taxon>Bacteroidota</taxon>
        <taxon>Flavobacteriia</taxon>
        <taxon>Flavobacteriales</taxon>
        <taxon>Flavobacteriaceae</taxon>
        <taxon>Flagellimonas</taxon>
    </lineage>
</organism>
<dbReference type="Proteomes" id="UP000664044">
    <property type="component" value="Unassembled WGS sequence"/>
</dbReference>
<name>A0ABS3G037_9FLAO</name>
<evidence type="ECO:0000313" key="2">
    <source>
        <dbReference type="EMBL" id="MBO0352758.1"/>
    </source>
</evidence>
<keyword evidence="3" id="KW-1185">Reference proteome</keyword>
<feature type="signal peptide" evidence="1">
    <location>
        <begin position="1"/>
        <end position="24"/>
    </location>
</feature>
<evidence type="ECO:0000256" key="1">
    <source>
        <dbReference type="SAM" id="SignalP"/>
    </source>
</evidence>
<protein>
    <recommendedName>
        <fullName evidence="4">DUF4468 domain-containing protein</fullName>
    </recommendedName>
</protein>
<evidence type="ECO:0008006" key="4">
    <source>
        <dbReference type="Google" id="ProtNLM"/>
    </source>
</evidence>
<evidence type="ECO:0000313" key="3">
    <source>
        <dbReference type="Proteomes" id="UP000664044"/>
    </source>
</evidence>
<comment type="caution">
    <text evidence="2">The sequence shown here is derived from an EMBL/GenBank/DDBJ whole genome shotgun (WGS) entry which is preliminary data.</text>
</comment>
<gene>
    <name evidence="2" type="ORF">J0656_01925</name>
</gene>
<sequence>MKSIQLIYMLWFLCTPLICGTLQAQGKKVELIMEDGTAMKGYAKFYTKSFSYRANENERFKRFKMLDFETIRVFLENNDTKTYKRIKINDHKKPKMLILLVEGPVSLYLEEKQIYSSGYGAGLGVSGNAGQSVGGSSYSYSRLYLKRNKKENATHMSSTSKKKFKAFIKNYFKDCTDLVMKVEEGKYSKKELKEIVEFYNNECK</sequence>
<dbReference type="RefSeq" id="WP_207031120.1">
    <property type="nucleotide sequence ID" value="NZ_CP159476.1"/>
</dbReference>
<accession>A0ABS3G037</accession>
<keyword evidence="1" id="KW-0732">Signal</keyword>